<feature type="domain" description="Fido" evidence="3">
    <location>
        <begin position="123"/>
        <end position="275"/>
    </location>
</feature>
<dbReference type="PROSITE" id="PS51459">
    <property type="entry name" value="FIDO"/>
    <property type="match status" value="1"/>
</dbReference>
<dbReference type="Proteomes" id="UP000677913">
    <property type="component" value="Unassembled WGS sequence"/>
</dbReference>
<keyword evidence="5" id="KW-1185">Reference proteome</keyword>
<dbReference type="GO" id="GO:0005524">
    <property type="term" value="F:ATP binding"/>
    <property type="evidence" value="ECO:0007669"/>
    <property type="project" value="UniProtKB-KW"/>
</dbReference>
<evidence type="ECO:0000256" key="2">
    <source>
        <dbReference type="PIRSR" id="PIRSR640198-2"/>
    </source>
</evidence>
<dbReference type="PANTHER" id="PTHR13504:SF38">
    <property type="entry name" value="FIDO DOMAIN-CONTAINING PROTEIN"/>
    <property type="match status" value="1"/>
</dbReference>
<organism evidence="4 5">
    <name type="scientific">Actinocrinis puniceicyclus</name>
    <dbReference type="NCBI Taxonomy" id="977794"/>
    <lineage>
        <taxon>Bacteria</taxon>
        <taxon>Bacillati</taxon>
        <taxon>Actinomycetota</taxon>
        <taxon>Actinomycetes</taxon>
        <taxon>Catenulisporales</taxon>
        <taxon>Actinospicaceae</taxon>
        <taxon>Actinocrinis</taxon>
    </lineage>
</organism>
<dbReference type="AlphaFoldDB" id="A0A8J8BBP5"/>
<dbReference type="EMBL" id="JAGSXH010000014">
    <property type="protein sequence ID" value="MBS2962680.1"/>
    <property type="molecule type" value="Genomic_DNA"/>
</dbReference>
<dbReference type="SUPFAM" id="SSF140931">
    <property type="entry name" value="Fic-like"/>
    <property type="match status" value="1"/>
</dbReference>
<dbReference type="PANTHER" id="PTHR13504">
    <property type="entry name" value="FIDO DOMAIN-CONTAINING PROTEIN DDB_G0283145"/>
    <property type="match status" value="1"/>
</dbReference>
<evidence type="ECO:0000313" key="5">
    <source>
        <dbReference type="Proteomes" id="UP000677913"/>
    </source>
</evidence>
<feature type="binding site" evidence="2">
    <location>
        <position position="262"/>
    </location>
    <ligand>
        <name>ATP</name>
        <dbReference type="ChEBI" id="CHEBI:30616"/>
    </ligand>
</feature>
<evidence type="ECO:0000313" key="4">
    <source>
        <dbReference type="EMBL" id="MBS2962680.1"/>
    </source>
</evidence>
<reference evidence="4" key="1">
    <citation type="submission" date="2021-04" db="EMBL/GenBank/DDBJ databases">
        <title>Genome based classification of Actinospica acidithermotolerans sp. nov., an actinobacterium isolated from an Indonesian hot spring.</title>
        <authorList>
            <person name="Kusuma A.B."/>
            <person name="Putra K.E."/>
            <person name="Nafisah S."/>
            <person name="Loh J."/>
            <person name="Nouioui I."/>
            <person name="Goodfellow M."/>
        </authorList>
    </citation>
    <scope>NUCLEOTIDE SEQUENCE</scope>
    <source>
        <strain evidence="4">DSM 45618</strain>
    </source>
</reference>
<evidence type="ECO:0000259" key="3">
    <source>
        <dbReference type="PROSITE" id="PS51459"/>
    </source>
</evidence>
<keyword evidence="2" id="KW-0547">Nucleotide-binding</keyword>
<accession>A0A8J8BBP5</accession>
<dbReference type="Gene3D" id="1.10.3290.10">
    <property type="entry name" value="Fido-like domain"/>
    <property type="match status" value="1"/>
</dbReference>
<dbReference type="InterPro" id="IPR003812">
    <property type="entry name" value="Fido"/>
</dbReference>
<comment type="caution">
    <text evidence="4">The sequence shown here is derived from an EMBL/GenBank/DDBJ whole genome shotgun (WGS) entry which is preliminary data.</text>
</comment>
<gene>
    <name evidence="4" type="ORF">KGA66_06460</name>
</gene>
<dbReference type="Pfam" id="PF02661">
    <property type="entry name" value="Fic"/>
    <property type="match status" value="1"/>
</dbReference>
<dbReference type="InterPro" id="IPR036597">
    <property type="entry name" value="Fido-like_dom_sf"/>
</dbReference>
<sequence>MPAPSVHWKPIEPLPELNGELTTRLAGVDALKSAWEELQETLSPGEIEAALKRRLRRHAIETGIIERLYEMSWGVTEALVAEGLTSEVAMAGGEVTDSTLAIITDQFEGLSYLVDWVRADQDLSVHFVRSLHQLIVRHQEHHEGRDQFGRTVSIALSPGQWKEQGNRITRQDGAAIEFCPPMLVDDQMERLVELYKQTEGAHPVIRAAWLHHRFIQIHPFADGNGRVARALTLLSLQRGHYAPIVVDRLQRTTYIESLDAANDGDLRPLVRFFAHLEEKALRAEIQTPALHAQPSGAIAVARAYATRLKAREVSDWALKAARGAELADAVHQRLVDYLGKTSVELEQVYREIDSRASGSLDSAKPPAQKAAYWHGQLVHAANLADFFTNLTNGSWWVRLHLRARGFLLRFIVAVQKVGQGETGVMAMTVFGEVLNAGSPAEGGSSLLFRVFDRPNNVPDSITFVYTDDVETRWPEVEQLIETSLSSAISAFSEQLA</sequence>
<dbReference type="InterPro" id="IPR040198">
    <property type="entry name" value="Fido_containing"/>
</dbReference>
<protein>
    <submittedName>
        <fullName evidence="4">Fic family protein</fullName>
    </submittedName>
</protein>
<name>A0A8J8BBP5_9ACTN</name>
<evidence type="ECO:0000256" key="1">
    <source>
        <dbReference type="PIRSR" id="PIRSR640198-1"/>
    </source>
</evidence>
<dbReference type="RefSeq" id="WP_211465601.1">
    <property type="nucleotide sequence ID" value="NZ_JAGSXH010000014.1"/>
</dbReference>
<keyword evidence="2" id="KW-0067">ATP-binding</keyword>
<proteinExistence type="predicted"/>
<feature type="active site" evidence="1">
    <location>
        <position position="218"/>
    </location>
</feature>
<feature type="binding site" evidence="2">
    <location>
        <begin position="222"/>
        <end position="229"/>
    </location>
    <ligand>
        <name>ATP</name>
        <dbReference type="ChEBI" id="CHEBI:30616"/>
    </ligand>
</feature>